<dbReference type="InterPro" id="IPR027165">
    <property type="entry name" value="CND3"/>
</dbReference>
<dbReference type="AlphaFoldDB" id="A0A316W524"/>
<evidence type="ECO:0000256" key="6">
    <source>
        <dbReference type="ARBA" id="ARBA00023067"/>
    </source>
</evidence>
<evidence type="ECO:0000313" key="10">
    <source>
        <dbReference type="EMBL" id="PWN44684.1"/>
    </source>
</evidence>
<protein>
    <recommendedName>
        <fullName evidence="9">Nuclear condensin complex subunit 3 C-terminal domain-containing protein</fullName>
    </recommendedName>
</protein>
<evidence type="ECO:0000256" key="3">
    <source>
        <dbReference type="ARBA" id="ARBA00022454"/>
    </source>
</evidence>
<keyword evidence="4" id="KW-0132">Cell division</keyword>
<keyword evidence="6" id="KW-0226">DNA condensation</keyword>
<evidence type="ECO:0000256" key="7">
    <source>
        <dbReference type="ARBA" id="ARBA00023306"/>
    </source>
</evidence>
<evidence type="ECO:0000256" key="2">
    <source>
        <dbReference type="ARBA" id="ARBA00006533"/>
    </source>
</evidence>
<feature type="compositionally biased region" description="Basic and acidic residues" evidence="8">
    <location>
        <begin position="540"/>
        <end position="550"/>
    </location>
</feature>
<keyword evidence="7" id="KW-0131">Cell cycle</keyword>
<dbReference type="RefSeq" id="XP_025371844.1">
    <property type="nucleotide sequence ID" value="XM_025513200.1"/>
</dbReference>
<sequence>MPSAVSAGGNSAARATALEGLKLSSAVATTFQDTQFTLSTHRKNTVSLFKLHQAAAKFTEATPRGTKLVGEKAFNEAFLACLNRCLDIKKGVVNADRSIKFVAAYSAYAQQQFRAAARATAGLDAQAPPPDDEEEEDTAGTRFVTILLKHLLRGFGAKSKSVRLRCCQSVALLINGLESIDDDLYDTLKGALLLRARDRESFVRVQAVVALAKLQGGEDDAEAAQADQPEGSDEESRGDITGVLLKVLRHDPSAEARRAALFNLTPTARTLPYILERLRDVDAINRRCVYSGSLSHNMLNQPGAMAPNVPEWAEVIKVGLGEREESVKRAARRLITSWADRDADLEPFIARFDIIAAPDVAASALQALFEARPALLDTVTFGDAFWQNLTPGTAFVGRYYVEHCRTLGQAGEARLEETMPVTTALAFRTQAAWGSLLELLESESEAAEDRGDILLEKDMSVRARGIQSIVNSMLHIAMSADYGDEIGRRKMFGLVRNMISTSLFPTSLIESALDVLFKLSAGQKDFMQIVVELVQEMGEWEKEGERNKTDEDTEESEVESELTPVRRAGASRKTRSKSPDEAEKAKQATVDMRRLVIVRGMLERISSGGIQEMMGLVSQLVTPAMRSHDELVRENGFLCMGLCSVLDADVAATTCPMFLNHVQKSAGVIKLRSMQIIFDMLLVHGIERLSRAQVEALGGGSAAQAKAHEHLVTFLLGLLEDEDADDEEALRIQAAATQGVAKLMLAGVIEDDVALKSLILIYMTPETAANQELRQCLGYFLPAYCFSSSRHQHKLRRVLVDTFHILAELYYEQEESSDMVSPLQVGLQLIDWSDPLKNIGESPDLTVHVDVASDLLKHLLLIDDKDERKVVCQLLSKLNLPESDQLQPDRAEALFALARVVRSTNPLDDTVSRNAYYKFESSLSKRYGDAAAAAAALDMDQLIAQSASSPADDSTDPDQTTTESEPKSSARPAIAPALLELCHWFGQAGLVELRGLHPGPVGEDAVPEAPAAASKGRKKASTGGSTLKEKSNSPAVSAKPKARAKSAASSKRTAKTKPRTKTAESESDSDDEENVAGDDDEEEDQADDYGDEEY</sequence>
<dbReference type="InParanoid" id="A0A316W524"/>
<reference evidence="10 11" key="1">
    <citation type="journal article" date="2018" name="Mol. Biol. Evol.">
        <title>Broad Genomic Sampling Reveals a Smut Pathogenic Ancestry of the Fungal Clade Ustilaginomycotina.</title>
        <authorList>
            <person name="Kijpornyongpan T."/>
            <person name="Mondo S.J."/>
            <person name="Barry K."/>
            <person name="Sandor L."/>
            <person name="Lee J."/>
            <person name="Lipzen A."/>
            <person name="Pangilinan J."/>
            <person name="LaButti K."/>
            <person name="Hainaut M."/>
            <person name="Henrissat B."/>
            <person name="Grigoriev I.V."/>
            <person name="Spatafora J.W."/>
            <person name="Aime M.C."/>
        </authorList>
    </citation>
    <scope>NUCLEOTIDE SEQUENCE [LARGE SCALE GENOMIC DNA]</scope>
    <source>
        <strain evidence="10 11">MCA 4658</strain>
    </source>
</reference>
<feature type="domain" description="Nuclear condensin complex subunit 3 C-terminal" evidence="9">
    <location>
        <begin position="594"/>
        <end position="880"/>
    </location>
</feature>
<dbReference type="SUPFAM" id="SSF48371">
    <property type="entry name" value="ARM repeat"/>
    <property type="match status" value="1"/>
</dbReference>
<dbReference type="GeneID" id="37035070"/>
<evidence type="ECO:0000256" key="8">
    <source>
        <dbReference type="SAM" id="MobiDB-lite"/>
    </source>
</evidence>
<feature type="compositionally biased region" description="Low complexity" evidence="8">
    <location>
        <begin position="945"/>
        <end position="963"/>
    </location>
</feature>
<proteinExistence type="inferred from homology"/>
<dbReference type="OrthoDB" id="27187at2759"/>
<feature type="region of interest" description="Disordered" evidence="8">
    <location>
        <begin position="945"/>
        <end position="971"/>
    </location>
</feature>
<dbReference type="GO" id="GO:0051301">
    <property type="term" value="P:cell division"/>
    <property type="evidence" value="ECO:0007669"/>
    <property type="project" value="UniProtKB-KW"/>
</dbReference>
<evidence type="ECO:0000256" key="5">
    <source>
        <dbReference type="ARBA" id="ARBA00022776"/>
    </source>
</evidence>
<feature type="compositionally biased region" description="Acidic residues" evidence="8">
    <location>
        <begin position="551"/>
        <end position="560"/>
    </location>
</feature>
<dbReference type="GO" id="GO:0007076">
    <property type="term" value="P:mitotic chromosome condensation"/>
    <property type="evidence" value="ECO:0007669"/>
    <property type="project" value="InterPro"/>
</dbReference>
<evidence type="ECO:0000256" key="4">
    <source>
        <dbReference type="ARBA" id="ARBA00022618"/>
    </source>
</evidence>
<keyword evidence="11" id="KW-1185">Reference proteome</keyword>
<dbReference type="GO" id="GO:0000793">
    <property type="term" value="C:condensed chromosome"/>
    <property type="evidence" value="ECO:0007669"/>
    <property type="project" value="TreeGrafter"/>
</dbReference>
<dbReference type="Proteomes" id="UP000245783">
    <property type="component" value="Unassembled WGS sequence"/>
</dbReference>
<feature type="compositionally biased region" description="Basic and acidic residues" evidence="8">
    <location>
        <begin position="577"/>
        <end position="587"/>
    </location>
</feature>
<dbReference type="InterPro" id="IPR011989">
    <property type="entry name" value="ARM-like"/>
</dbReference>
<accession>A0A316W524</accession>
<dbReference type="PANTHER" id="PTHR14418">
    <property type="entry name" value="CONDENSIN COMPLEX SUBUNIT 3-RELATED"/>
    <property type="match status" value="1"/>
</dbReference>
<dbReference type="InterPro" id="IPR016024">
    <property type="entry name" value="ARM-type_fold"/>
</dbReference>
<comment type="subcellular location">
    <subcellularLocation>
        <location evidence="1">Chromosome</location>
    </subcellularLocation>
</comment>
<feature type="compositionally biased region" description="Acidic residues" evidence="8">
    <location>
        <begin position="1065"/>
        <end position="1094"/>
    </location>
</feature>
<dbReference type="Gene3D" id="1.25.10.10">
    <property type="entry name" value="Leucine-rich Repeat Variant"/>
    <property type="match status" value="1"/>
</dbReference>
<evidence type="ECO:0000256" key="1">
    <source>
        <dbReference type="ARBA" id="ARBA00004286"/>
    </source>
</evidence>
<gene>
    <name evidence="10" type="ORF">IE81DRAFT_320991</name>
</gene>
<feature type="region of interest" description="Disordered" evidence="8">
    <location>
        <begin position="540"/>
        <end position="587"/>
    </location>
</feature>
<organism evidence="10 11">
    <name type="scientific">Ceraceosorus guamensis</name>
    <dbReference type="NCBI Taxonomy" id="1522189"/>
    <lineage>
        <taxon>Eukaryota</taxon>
        <taxon>Fungi</taxon>
        <taxon>Dikarya</taxon>
        <taxon>Basidiomycota</taxon>
        <taxon>Ustilaginomycotina</taxon>
        <taxon>Exobasidiomycetes</taxon>
        <taxon>Ceraceosorales</taxon>
        <taxon>Ceraceosoraceae</taxon>
        <taxon>Ceraceosorus</taxon>
    </lineage>
</organism>
<dbReference type="EMBL" id="KZ819359">
    <property type="protein sequence ID" value="PWN44684.1"/>
    <property type="molecule type" value="Genomic_DNA"/>
</dbReference>
<evidence type="ECO:0000313" key="11">
    <source>
        <dbReference type="Proteomes" id="UP000245783"/>
    </source>
</evidence>
<dbReference type="STRING" id="1522189.A0A316W524"/>
<keyword evidence="3" id="KW-0158">Chromosome</keyword>
<dbReference type="GO" id="GO:0000796">
    <property type="term" value="C:condensin complex"/>
    <property type="evidence" value="ECO:0007669"/>
    <property type="project" value="InterPro"/>
</dbReference>
<dbReference type="Pfam" id="PF12719">
    <property type="entry name" value="Cnd3"/>
    <property type="match status" value="1"/>
</dbReference>
<dbReference type="PANTHER" id="PTHR14418:SF5">
    <property type="entry name" value="CONDENSIN COMPLEX SUBUNIT 3"/>
    <property type="match status" value="1"/>
</dbReference>
<keyword evidence="5" id="KW-0498">Mitosis</keyword>
<comment type="similarity">
    <text evidence="2">Belongs to the CND3 (condensin subunit 3) family.</text>
</comment>
<dbReference type="FunCoup" id="A0A316W524">
    <property type="interactions" value="226"/>
</dbReference>
<name>A0A316W524_9BASI</name>
<feature type="region of interest" description="Disordered" evidence="8">
    <location>
        <begin position="1002"/>
        <end position="1094"/>
    </location>
</feature>
<evidence type="ECO:0000259" key="9">
    <source>
        <dbReference type="Pfam" id="PF12719"/>
    </source>
</evidence>
<dbReference type="InterPro" id="IPR025977">
    <property type="entry name" value="Cnd3_C"/>
</dbReference>